<gene>
    <name evidence="2" type="ORF">D4764_04G0013690</name>
</gene>
<sequence length="351" mass="41216">MEAINQGAGSIRHNQRLYTQELKNSYWKCGLARGQTDRLALMKKKRGEERKRGREEGRGEWRGEERRGGERRGEEMKRGGEEGRGEGRGEEMREEGRGEERRGEEKGGERRREGRGEGRGEERRGGERRGEERKRGGEEGRGYERRRRGEEMREEGRGEERKRGGEEKRGEEGGRRHVHKAENLRKLRKKKERTRTQFFKNPFKFVKDLFALEKSGNLKATRQEVEEYMEKEKDATAISHFRPICLLNVEGKIFFSVIAKRLSSYLEKNRSEEEQLAMARDWKMLFDVGQQLTFPLEIAATTLRPDLVLWSSSLKSVYIIELTVPWESSAEEAYERKKLRYTELAAEAQWR</sequence>
<comment type="caution">
    <text evidence="2">The sequence shown here is derived from an EMBL/GenBank/DDBJ whole genome shotgun (WGS) entry which is preliminary data.</text>
</comment>
<protein>
    <submittedName>
        <fullName evidence="2">Uncharacterized protein</fullName>
    </submittedName>
</protein>
<accession>A0A5C6N5H0</accession>
<keyword evidence="3" id="KW-1185">Reference proteome</keyword>
<proteinExistence type="predicted"/>
<evidence type="ECO:0000313" key="2">
    <source>
        <dbReference type="EMBL" id="TWW62722.1"/>
    </source>
</evidence>
<evidence type="ECO:0000256" key="1">
    <source>
        <dbReference type="SAM" id="MobiDB-lite"/>
    </source>
</evidence>
<feature type="region of interest" description="Disordered" evidence="1">
    <location>
        <begin position="31"/>
        <end position="189"/>
    </location>
</feature>
<feature type="compositionally biased region" description="Basic and acidic residues" evidence="1">
    <location>
        <begin position="46"/>
        <end position="185"/>
    </location>
</feature>
<dbReference type="AlphaFoldDB" id="A0A5C6N5H0"/>
<evidence type="ECO:0000313" key="3">
    <source>
        <dbReference type="Proteomes" id="UP000324091"/>
    </source>
</evidence>
<organism evidence="2 3">
    <name type="scientific">Takifugu flavidus</name>
    <name type="common">sansaifugu</name>
    <dbReference type="NCBI Taxonomy" id="433684"/>
    <lineage>
        <taxon>Eukaryota</taxon>
        <taxon>Metazoa</taxon>
        <taxon>Chordata</taxon>
        <taxon>Craniata</taxon>
        <taxon>Vertebrata</taxon>
        <taxon>Euteleostomi</taxon>
        <taxon>Actinopterygii</taxon>
        <taxon>Neopterygii</taxon>
        <taxon>Teleostei</taxon>
        <taxon>Neoteleostei</taxon>
        <taxon>Acanthomorphata</taxon>
        <taxon>Eupercaria</taxon>
        <taxon>Tetraodontiformes</taxon>
        <taxon>Tetradontoidea</taxon>
        <taxon>Tetraodontidae</taxon>
        <taxon>Takifugu</taxon>
    </lineage>
</organism>
<reference evidence="2 3" key="1">
    <citation type="submission" date="2019-04" db="EMBL/GenBank/DDBJ databases">
        <title>Chromosome genome assembly for Takifugu flavidus.</title>
        <authorList>
            <person name="Xiao S."/>
        </authorList>
    </citation>
    <scope>NUCLEOTIDE SEQUENCE [LARGE SCALE GENOMIC DNA]</scope>
    <source>
        <strain evidence="2">HTHZ2018</strain>
        <tissue evidence="2">Muscle</tissue>
    </source>
</reference>
<dbReference type="Proteomes" id="UP000324091">
    <property type="component" value="Chromosome 4"/>
</dbReference>
<name>A0A5C6N5H0_9TELE</name>
<dbReference type="EMBL" id="RHFK02000017">
    <property type="protein sequence ID" value="TWW62722.1"/>
    <property type="molecule type" value="Genomic_DNA"/>
</dbReference>